<evidence type="ECO:0000256" key="3">
    <source>
        <dbReference type="ARBA" id="ARBA00022692"/>
    </source>
</evidence>
<evidence type="ECO:0000259" key="7">
    <source>
        <dbReference type="PROSITE" id="PS50928"/>
    </source>
</evidence>
<feature type="transmembrane region" description="Helical" evidence="6">
    <location>
        <begin position="16"/>
        <end position="37"/>
    </location>
</feature>
<keyword evidence="2 6" id="KW-0813">Transport</keyword>
<accession>A0AAP3ALY6</accession>
<feature type="domain" description="ABC transmembrane type-1" evidence="7">
    <location>
        <begin position="15"/>
        <end position="205"/>
    </location>
</feature>
<dbReference type="PANTHER" id="PTHR30177:SF4">
    <property type="entry name" value="OSMOPROTECTANT IMPORT PERMEASE PROTEIN OSMW"/>
    <property type="match status" value="1"/>
</dbReference>
<evidence type="ECO:0000256" key="6">
    <source>
        <dbReference type="RuleBase" id="RU363032"/>
    </source>
</evidence>
<feature type="transmembrane region" description="Helical" evidence="6">
    <location>
        <begin position="143"/>
        <end position="167"/>
    </location>
</feature>
<dbReference type="InterPro" id="IPR000515">
    <property type="entry name" value="MetI-like"/>
</dbReference>
<dbReference type="EMBL" id="JALXKZ020000045">
    <property type="protein sequence ID" value="MCV7629927.1"/>
    <property type="molecule type" value="Genomic_DNA"/>
</dbReference>
<evidence type="ECO:0000256" key="1">
    <source>
        <dbReference type="ARBA" id="ARBA00004141"/>
    </source>
</evidence>
<dbReference type="InterPro" id="IPR051204">
    <property type="entry name" value="ABC_transp_perm/SBD"/>
</dbReference>
<keyword evidence="4 6" id="KW-1133">Transmembrane helix</keyword>
<evidence type="ECO:0000313" key="9">
    <source>
        <dbReference type="Proteomes" id="UP001205867"/>
    </source>
</evidence>
<dbReference type="Gene3D" id="1.10.3720.10">
    <property type="entry name" value="MetI-like"/>
    <property type="match status" value="1"/>
</dbReference>
<gene>
    <name evidence="8" type="ORF">M3A82_011385</name>
</gene>
<dbReference type="Pfam" id="PF00528">
    <property type="entry name" value="BPD_transp_1"/>
    <property type="match status" value="1"/>
</dbReference>
<dbReference type="Proteomes" id="UP001205867">
    <property type="component" value="Unassembled WGS sequence"/>
</dbReference>
<comment type="subcellular location">
    <subcellularLocation>
        <location evidence="6">Cell membrane</location>
        <topology evidence="6">Multi-pass membrane protein</topology>
    </subcellularLocation>
    <subcellularLocation>
        <location evidence="1">Membrane</location>
        <topology evidence="1">Multi-pass membrane protein</topology>
    </subcellularLocation>
</comment>
<evidence type="ECO:0000256" key="5">
    <source>
        <dbReference type="ARBA" id="ARBA00023136"/>
    </source>
</evidence>
<feature type="transmembrane region" description="Helical" evidence="6">
    <location>
        <begin position="77"/>
        <end position="95"/>
    </location>
</feature>
<proteinExistence type="inferred from homology"/>
<dbReference type="AlphaFoldDB" id="A0AAP3ALY6"/>
<dbReference type="GO" id="GO:0055085">
    <property type="term" value="P:transmembrane transport"/>
    <property type="evidence" value="ECO:0007669"/>
    <property type="project" value="InterPro"/>
</dbReference>
<dbReference type="GO" id="GO:0005886">
    <property type="term" value="C:plasma membrane"/>
    <property type="evidence" value="ECO:0007669"/>
    <property type="project" value="UniProtKB-SubCell"/>
</dbReference>
<protein>
    <submittedName>
        <fullName evidence="8">ABC transporter permease subunit</fullName>
    </submittedName>
</protein>
<keyword evidence="3 6" id="KW-0812">Transmembrane</keyword>
<comment type="caution">
    <text evidence="8">The sequence shown here is derived from an EMBL/GenBank/DDBJ whole genome shotgun (WGS) entry which is preliminary data.</text>
</comment>
<feature type="transmembrane region" description="Helical" evidence="6">
    <location>
        <begin position="179"/>
        <end position="205"/>
    </location>
</feature>
<dbReference type="GO" id="GO:0031460">
    <property type="term" value="P:glycine betaine transport"/>
    <property type="evidence" value="ECO:0007669"/>
    <property type="project" value="TreeGrafter"/>
</dbReference>
<keyword evidence="5 6" id="KW-0472">Membrane</keyword>
<reference evidence="8" key="1">
    <citation type="submission" date="2023-06" db="EMBL/GenBank/DDBJ databases">
        <title>lsaBGC provides a comprehensive framework for evolutionary analysis of biosynthetic gene clusters within focal taxa.</title>
        <authorList>
            <person name="Salamzade R."/>
            <person name="Sandstrom S."/>
            <person name="Kalan L.R."/>
        </authorList>
    </citation>
    <scope>NUCLEOTIDE SEQUENCE</scope>
    <source>
        <strain evidence="8">P3-SID899</strain>
    </source>
</reference>
<evidence type="ECO:0000313" key="8">
    <source>
        <dbReference type="EMBL" id="MCV7629927.1"/>
    </source>
</evidence>
<evidence type="ECO:0000256" key="4">
    <source>
        <dbReference type="ARBA" id="ARBA00022989"/>
    </source>
</evidence>
<organism evidence="8 9">
    <name type="scientific">Micrococcus luteus</name>
    <name type="common">Micrococcus lysodeikticus</name>
    <dbReference type="NCBI Taxonomy" id="1270"/>
    <lineage>
        <taxon>Bacteria</taxon>
        <taxon>Bacillati</taxon>
        <taxon>Actinomycetota</taxon>
        <taxon>Actinomycetes</taxon>
        <taxon>Micrococcales</taxon>
        <taxon>Micrococcaceae</taxon>
        <taxon>Micrococcus</taxon>
    </lineage>
</organism>
<comment type="similarity">
    <text evidence="6">Belongs to the binding-protein-dependent transport system permease family.</text>
</comment>
<dbReference type="CDD" id="cd06261">
    <property type="entry name" value="TM_PBP2"/>
    <property type="match status" value="1"/>
</dbReference>
<dbReference type="PROSITE" id="PS50928">
    <property type="entry name" value="ABC_TM1"/>
    <property type="match status" value="1"/>
</dbReference>
<dbReference type="PANTHER" id="PTHR30177">
    <property type="entry name" value="GLYCINE BETAINE/L-PROLINE TRANSPORT SYSTEM PERMEASE PROTEIN PROW"/>
    <property type="match status" value="1"/>
</dbReference>
<dbReference type="RefSeq" id="WP_049159722.1">
    <property type="nucleotide sequence ID" value="NZ_CBDRLD010000002.1"/>
</dbReference>
<sequence>MTWISANLDFILSLTWRHIALASPVVLLSLLISVPLGRLANATGWGRRLIVGGSSLLYAIPSLAVFVILPGLVGTKILDPLNVVIALTLYGVALLTRSASEAFDAVDDELLTAATAQGHSAWQRFWRVELPLAGESLLAGTRVVSASTLSLVSVGALIGVQSLGTLFTEGYARSFVTEIVVGIVGTVILAVVFDLVLVALAALLMPWTRRAKVRKASGRRRSSQDTTTTALATVPDLAVQEGRR</sequence>
<dbReference type="InterPro" id="IPR035906">
    <property type="entry name" value="MetI-like_sf"/>
</dbReference>
<feature type="transmembrane region" description="Helical" evidence="6">
    <location>
        <begin position="49"/>
        <end position="71"/>
    </location>
</feature>
<name>A0AAP3ALY6_MICLU</name>
<dbReference type="SUPFAM" id="SSF161098">
    <property type="entry name" value="MetI-like"/>
    <property type="match status" value="1"/>
</dbReference>
<evidence type="ECO:0000256" key="2">
    <source>
        <dbReference type="ARBA" id="ARBA00022448"/>
    </source>
</evidence>